<evidence type="ECO:0000313" key="1">
    <source>
        <dbReference type="EMBL" id="NYE75309.1"/>
    </source>
</evidence>
<comment type="caution">
    <text evidence="1">The sequence shown here is derived from an EMBL/GenBank/DDBJ whole genome shotgun (WGS) entry which is preliminary data.</text>
</comment>
<gene>
    <name evidence="1" type="ORF">BKA15_006638</name>
</gene>
<reference evidence="1 2" key="1">
    <citation type="submission" date="2020-07" db="EMBL/GenBank/DDBJ databases">
        <title>Sequencing the genomes of 1000 actinobacteria strains.</title>
        <authorList>
            <person name="Klenk H.-P."/>
        </authorList>
    </citation>
    <scope>NUCLEOTIDE SEQUENCE [LARGE SCALE GENOMIC DNA]</scope>
    <source>
        <strain evidence="1 2">DSM 22083</strain>
    </source>
</reference>
<name>A0A7Y9IEF2_9ACTN</name>
<dbReference type="AlphaFoldDB" id="A0A7Y9IEF2"/>
<dbReference type="Proteomes" id="UP000569914">
    <property type="component" value="Unassembled WGS sequence"/>
</dbReference>
<protein>
    <submittedName>
        <fullName evidence="1">Uncharacterized protein</fullName>
    </submittedName>
</protein>
<proteinExistence type="predicted"/>
<accession>A0A7Y9IEF2</accession>
<organism evidence="1 2">
    <name type="scientific">Microlunatus parietis</name>
    <dbReference type="NCBI Taxonomy" id="682979"/>
    <lineage>
        <taxon>Bacteria</taxon>
        <taxon>Bacillati</taxon>
        <taxon>Actinomycetota</taxon>
        <taxon>Actinomycetes</taxon>
        <taxon>Propionibacteriales</taxon>
        <taxon>Propionibacteriaceae</taxon>
        <taxon>Microlunatus</taxon>
    </lineage>
</organism>
<sequence length="33" mass="3574">MIEFTAVPGKISEVRGDDVWYVADPGLGVFSFA</sequence>
<keyword evidence="2" id="KW-1185">Reference proteome</keyword>
<dbReference type="EMBL" id="JACCBU010000001">
    <property type="protein sequence ID" value="NYE75309.1"/>
    <property type="molecule type" value="Genomic_DNA"/>
</dbReference>
<evidence type="ECO:0000313" key="2">
    <source>
        <dbReference type="Proteomes" id="UP000569914"/>
    </source>
</evidence>